<dbReference type="InterPro" id="IPR045135">
    <property type="entry name" value="Rpn7_N"/>
</dbReference>
<evidence type="ECO:0000256" key="3">
    <source>
        <dbReference type="ARBA" id="ARBA00008793"/>
    </source>
</evidence>
<feature type="domain" description="PCI" evidence="7">
    <location>
        <begin position="246"/>
        <end position="408"/>
    </location>
</feature>
<evidence type="ECO:0000256" key="1">
    <source>
        <dbReference type="ARBA" id="ARBA00004123"/>
    </source>
</evidence>
<comment type="subcellular location">
    <subcellularLocation>
        <location evidence="2">Cytoplasm</location>
    </subcellularLocation>
    <subcellularLocation>
        <location evidence="1">Nucleus</location>
    </subcellularLocation>
</comment>
<gene>
    <name evidence="8" type="ORF">C4D60_Mb11t02970</name>
</gene>
<dbReference type="PANTHER" id="PTHR14145">
    <property type="entry name" value="26S PROTESOME SUBUNIT 6"/>
    <property type="match status" value="1"/>
</dbReference>
<reference evidence="8 9" key="1">
    <citation type="journal article" date="2019" name="Nat. Plants">
        <title>Genome sequencing of Musa balbisiana reveals subgenome evolution and function divergence in polyploid bananas.</title>
        <authorList>
            <person name="Yao X."/>
        </authorList>
    </citation>
    <scope>NUCLEOTIDE SEQUENCE [LARGE SCALE GENOMIC DNA]</scope>
    <source>
        <strain evidence="9">cv. DH-PKW</strain>
        <tissue evidence="8">Leaves</tissue>
    </source>
</reference>
<comment type="caution">
    <text evidence="8">The sequence shown here is derived from an EMBL/GenBank/DDBJ whole genome shotgun (WGS) entry which is preliminary data.</text>
</comment>
<dbReference type="Pfam" id="PF01399">
    <property type="entry name" value="PCI"/>
    <property type="match status" value="1"/>
</dbReference>
<proteinExistence type="inferred from homology"/>
<dbReference type="InterPro" id="IPR036390">
    <property type="entry name" value="WH_DNA-bd_sf"/>
</dbReference>
<organism evidence="8 9">
    <name type="scientific">Musa balbisiana</name>
    <name type="common">Banana</name>
    <dbReference type="NCBI Taxonomy" id="52838"/>
    <lineage>
        <taxon>Eukaryota</taxon>
        <taxon>Viridiplantae</taxon>
        <taxon>Streptophyta</taxon>
        <taxon>Embryophyta</taxon>
        <taxon>Tracheophyta</taxon>
        <taxon>Spermatophyta</taxon>
        <taxon>Magnoliopsida</taxon>
        <taxon>Liliopsida</taxon>
        <taxon>Zingiberales</taxon>
        <taxon>Musaceae</taxon>
        <taxon>Musa</taxon>
    </lineage>
</organism>
<dbReference type="InterPro" id="IPR048624">
    <property type="entry name" value="CSN1_C"/>
</dbReference>
<evidence type="ECO:0000313" key="8">
    <source>
        <dbReference type="EMBL" id="THU55096.1"/>
    </source>
</evidence>
<dbReference type="GO" id="GO:0005737">
    <property type="term" value="C:cytoplasm"/>
    <property type="evidence" value="ECO:0007669"/>
    <property type="project" value="UniProtKB-SubCell"/>
</dbReference>
<dbReference type="InterPro" id="IPR000717">
    <property type="entry name" value="PCI_dom"/>
</dbReference>
<dbReference type="STRING" id="52838.A0A4V6T492"/>
<accession>A0A4V6T492</accession>
<dbReference type="Pfam" id="PF21151">
    <property type="entry name" value="CSN1_C"/>
    <property type="match status" value="1"/>
</dbReference>
<keyword evidence="6" id="KW-0539">Nucleus</keyword>
<keyword evidence="9" id="KW-1185">Reference proteome</keyword>
<evidence type="ECO:0000256" key="2">
    <source>
        <dbReference type="ARBA" id="ARBA00004496"/>
    </source>
</evidence>
<evidence type="ECO:0000256" key="4">
    <source>
        <dbReference type="ARBA" id="ARBA00022490"/>
    </source>
</evidence>
<dbReference type="EMBL" id="PYDT01000007">
    <property type="protein sequence ID" value="THU55096.1"/>
    <property type="molecule type" value="Genomic_DNA"/>
</dbReference>
<dbReference type="SMART" id="SM00088">
    <property type="entry name" value="PINT"/>
    <property type="match status" value="1"/>
</dbReference>
<dbReference type="PANTHER" id="PTHR14145:SF2">
    <property type="entry name" value="COP9 SIGNALOSOME COMPLEX SUBUNIT 1"/>
    <property type="match status" value="1"/>
</dbReference>
<name>A0A4V6T492_MUSBA</name>
<evidence type="ECO:0000256" key="5">
    <source>
        <dbReference type="ARBA" id="ARBA00022790"/>
    </source>
</evidence>
<sequence length="449" mass="50326">MDTVSDGRMSLTARVSKSSIVHRSQHPAILLGFREAIVSWNSRGRVKTREETMDEGLVVGAPMGHEAMCSNGGAVDEPRRPPTSRAGKGAAGGELMDVEAYAALYTGRTKVARLLFIAERCGNEAMQLEALRMAHDEIKKGEDSHLLRETNLIKESIRMGFNDLADFFYDHGQLGDALKNYVRTRDYCTTSKHLIHMCLSVILVSIELGQFMHVSNYVSKAEQTPEQLDLVTHSKLRCAAGLAYLETKKYKLAARKFLETGPELGNNYTDMIASQDVAIYGGLCALASFDRTELKGKWQRRDSSPGPCNILLNRYASCLEYLEKLKPNVLLDIHLHDHVETLYTEIRHKAIIQYTHPFISVDLHMMAGAFKTNVAGLEKELEALITDNQIQARIDSHNKILYARHADQRNATFQRALQTGVEFERDVRAVLVRANLIKQESILKAAKKP</sequence>
<keyword evidence="5" id="KW-0736">Signalosome</keyword>
<dbReference type="Pfam" id="PF10602">
    <property type="entry name" value="RPN7"/>
    <property type="match status" value="1"/>
</dbReference>
<dbReference type="AlphaFoldDB" id="A0A4V6T492"/>
<dbReference type="InterPro" id="IPR019585">
    <property type="entry name" value="Rpn7/CSN1"/>
</dbReference>
<dbReference type="SUPFAM" id="SSF46785">
    <property type="entry name" value="Winged helix' DNA-binding domain"/>
    <property type="match status" value="1"/>
</dbReference>
<dbReference type="Proteomes" id="UP000317650">
    <property type="component" value="Chromosome 11"/>
</dbReference>
<evidence type="ECO:0000256" key="6">
    <source>
        <dbReference type="ARBA" id="ARBA00023242"/>
    </source>
</evidence>
<keyword evidence="4" id="KW-0963">Cytoplasm</keyword>
<dbReference type="GO" id="GO:0008180">
    <property type="term" value="C:COP9 signalosome"/>
    <property type="evidence" value="ECO:0007669"/>
    <property type="project" value="UniProtKB-KW"/>
</dbReference>
<dbReference type="PROSITE" id="PS50250">
    <property type="entry name" value="PCI"/>
    <property type="match status" value="1"/>
</dbReference>
<evidence type="ECO:0000313" key="9">
    <source>
        <dbReference type="Proteomes" id="UP000317650"/>
    </source>
</evidence>
<comment type="similarity">
    <text evidence="3">Belongs to the CSN1 family.</text>
</comment>
<evidence type="ECO:0000259" key="7">
    <source>
        <dbReference type="PROSITE" id="PS50250"/>
    </source>
</evidence>
<dbReference type="Gene3D" id="1.25.40.570">
    <property type="match status" value="2"/>
</dbReference>
<protein>
    <recommendedName>
        <fullName evidence="7">PCI domain-containing protein</fullName>
    </recommendedName>
</protein>